<protein>
    <submittedName>
        <fullName evidence="3">Uncharacterized protein</fullName>
    </submittedName>
</protein>
<name>A0A4Q7ZDM8_9GAMM</name>
<feature type="signal peptide" evidence="2">
    <location>
        <begin position="1"/>
        <end position="17"/>
    </location>
</feature>
<accession>A0A4Q7ZDM8</accession>
<keyword evidence="4" id="KW-1185">Reference proteome</keyword>
<reference evidence="3 4" key="1">
    <citation type="submission" date="2019-02" db="EMBL/GenBank/DDBJ databases">
        <title>Genomic Encyclopedia of Type Strains, Phase IV (KMG-IV): sequencing the most valuable type-strain genomes for metagenomic binning, comparative biology and taxonomic classification.</title>
        <authorList>
            <person name="Goeker M."/>
        </authorList>
    </citation>
    <scope>NUCLEOTIDE SEQUENCE [LARGE SCALE GENOMIC DNA]</scope>
    <source>
        <strain evidence="3 4">DSM 105135</strain>
    </source>
</reference>
<evidence type="ECO:0000256" key="2">
    <source>
        <dbReference type="SAM" id="SignalP"/>
    </source>
</evidence>
<feature type="chain" id="PRO_5020291561" evidence="2">
    <location>
        <begin position="18"/>
        <end position="91"/>
    </location>
</feature>
<dbReference type="RefSeq" id="WP_130410425.1">
    <property type="nucleotide sequence ID" value="NZ_SHKX01000003.1"/>
</dbReference>
<organism evidence="3 4">
    <name type="scientific">Fluviicoccus keumensis</name>
    <dbReference type="NCBI Taxonomy" id="1435465"/>
    <lineage>
        <taxon>Bacteria</taxon>
        <taxon>Pseudomonadati</taxon>
        <taxon>Pseudomonadota</taxon>
        <taxon>Gammaproteobacteria</taxon>
        <taxon>Moraxellales</taxon>
        <taxon>Moraxellaceae</taxon>
        <taxon>Fluviicoccus</taxon>
    </lineage>
</organism>
<dbReference type="Proteomes" id="UP000292423">
    <property type="component" value="Unassembled WGS sequence"/>
</dbReference>
<dbReference type="OrthoDB" id="6721604at2"/>
<evidence type="ECO:0000256" key="1">
    <source>
        <dbReference type="SAM" id="MobiDB-lite"/>
    </source>
</evidence>
<proteinExistence type="predicted"/>
<gene>
    <name evidence="3" type="ORF">EV700_0119</name>
</gene>
<feature type="region of interest" description="Disordered" evidence="1">
    <location>
        <begin position="55"/>
        <end position="91"/>
    </location>
</feature>
<dbReference type="EMBL" id="SHKX01000003">
    <property type="protein sequence ID" value="RZU48145.1"/>
    <property type="molecule type" value="Genomic_DNA"/>
</dbReference>
<dbReference type="AlphaFoldDB" id="A0A4Q7ZDM8"/>
<sequence>MRLLLVSLLLSSGLTQAADTISPAIDTRAPEHGLAGYQGWSDPAVRDWRESNRLVMGDNTAPDGAHDGEADTTSLPPHNGMAMPGMRHGAM</sequence>
<evidence type="ECO:0000313" key="4">
    <source>
        <dbReference type="Proteomes" id="UP000292423"/>
    </source>
</evidence>
<evidence type="ECO:0000313" key="3">
    <source>
        <dbReference type="EMBL" id="RZU48145.1"/>
    </source>
</evidence>
<comment type="caution">
    <text evidence="3">The sequence shown here is derived from an EMBL/GenBank/DDBJ whole genome shotgun (WGS) entry which is preliminary data.</text>
</comment>
<keyword evidence="2" id="KW-0732">Signal</keyword>